<sequence length="150" mass="16856">MLEAYADIVFRAWKAAEGESQEEIENDFLQTLVDGSIHASTTSCAASIRRILGGIITQRTTDGVEKLIFNLTEPVIFRSLQTQMFVKTHCTYSSTPSSSFLSFVVTGEPIDHFLNFNRYSRSHKSPLLASPIKVSSHRTEFLLFTIHVIL</sequence>
<dbReference type="EMBL" id="CM042010">
    <property type="protein sequence ID" value="KAI3783189.1"/>
    <property type="molecule type" value="Genomic_DNA"/>
</dbReference>
<comment type="caution">
    <text evidence="1">The sequence shown here is derived from an EMBL/GenBank/DDBJ whole genome shotgun (WGS) entry which is preliminary data.</text>
</comment>
<dbReference type="Proteomes" id="UP001055811">
    <property type="component" value="Linkage Group LG02"/>
</dbReference>
<gene>
    <name evidence="1" type="ORF">L2E82_13253</name>
</gene>
<evidence type="ECO:0000313" key="2">
    <source>
        <dbReference type="Proteomes" id="UP001055811"/>
    </source>
</evidence>
<name>A0ACB9GHT0_CICIN</name>
<reference evidence="1 2" key="2">
    <citation type="journal article" date="2022" name="Mol. Ecol. Resour.">
        <title>The genomes of chicory, endive, great burdock and yacon provide insights into Asteraceae paleo-polyploidization history and plant inulin production.</title>
        <authorList>
            <person name="Fan W."/>
            <person name="Wang S."/>
            <person name="Wang H."/>
            <person name="Wang A."/>
            <person name="Jiang F."/>
            <person name="Liu H."/>
            <person name="Zhao H."/>
            <person name="Xu D."/>
            <person name="Zhang Y."/>
        </authorList>
    </citation>
    <scope>NUCLEOTIDE SEQUENCE [LARGE SCALE GENOMIC DNA]</scope>
    <source>
        <strain evidence="2">cv. Punajuju</strain>
        <tissue evidence="1">Leaves</tissue>
    </source>
</reference>
<organism evidence="1 2">
    <name type="scientific">Cichorium intybus</name>
    <name type="common">Chicory</name>
    <dbReference type="NCBI Taxonomy" id="13427"/>
    <lineage>
        <taxon>Eukaryota</taxon>
        <taxon>Viridiplantae</taxon>
        <taxon>Streptophyta</taxon>
        <taxon>Embryophyta</taxon>
        <taxon>Tracheophyta</taxon>
        <taxon>Spermatophyta</taxon>
        <taxon>Magnoliopsida</taxon>
        <taxon>eudicotyledons</taxon>
        <taxon>Gunneridae</taxon>
        <taxon>Pentapetalae</taxon>
        <taxon>asterids</taxon>
        <taxon>campanulids</taxon>
        <taxon>Asterales</taxon>
        <taxon>Asteraceae</taxon>
        <taxon>Cichorioideae</taxon>
        <taxon>Cichorieae</taxon>
        <taxon>Cichoriinae</taxon>
        <taxon>Cichorium</taxon>
    </lineage>
</organism>
<accession>A0ACB9GHT0</accession>
<protein>
    <submittedName>
        <fullName evidence="1">Uncharacterized protein</fullName>
    </submittedName>
</protein>
<evidence type="ECO:0000313" key="1">
    <source>
        <dbReference type="EMBL" id="KAI3783189.1"/>
    </source>
</evidence>
<keyword evidence="2" id="KW-1185">Reference proteome</keyword>
<proteinExistence type="predicted"/>
<reference evidence="2" key="1">
    <citation type="journal article" date="2022" name="Mol. Ecol. Resour.">
        <title>The genomes of chicory, endive, great burdock and yacon provide insights into Asteraceae palaeo-polyploidization history and plant inulin production.</title>
        <authorList>
            <person name="Fan W."/>
            <person name="Wang S."/>
            <person name="Wang H."/>
            <person name="Wang A."/>
            <person name="Jiang F."/>
            <person name="Liu H."/>
            <person name="Zhao H."/>
            <person name="Xu D."/>
            <person name="Zhang Y."/>
        </authorList>
    </citation>
    <scope>NUCLEOTIDE SEQUENCE [LARGE SCALE GENOMIC DNA]</scope>
    <source>
        <strain evidence="2">cv. Punajuju</strain>
    </source>
</reference>